<proteinExistence type="predicted"/>
<protein>
    <submittedName>
        <fullName evidence="1">DUF2478 domain-containing protein</fullName>
    </submittedName>
</protein>
<dbReference type="EMBL" id="JBHRSP010000043">
    <property type="protein sequence ID" value="MFC3075944.1"/>
    <property type="molecule type" value="Genomic_DNA"/>
</dbReference>
<organism evidence="1 2">
    <name type="scientific">Shinella pollutisoli</name>
    <dbReference type="NCBI Taxonomy" id="2250594"/>
    <lineage>
        <taxon>Bacteria</taxon>
        <taxon>Pseudomonadati</taxon>
        <taxon>Pseudomonadota</taxon>
        <taxon>Alphaproteobacteria</taxon>
        <taxon>Hyphomicrobiales</taxon>
        <taxon>Rhizobiaceae</taxon>
        <taxon>Shinella</taxon>
    </lineage>
</organism>
<gene>
    <name evidence="1" type="ORF">ACFOHH_22725</name>
</gene>
<dbReference type="Proteomes" id="UP001595377">
    <property type="component" value="Unassembled WGS sequence"/>
</dbReference>
<name>A0ABV7DMD1_9HYPH</name>
<reference evidence="2" key="1">
    <citation type="journal article" date="2019" name="Int. J. Syst. Evol. Microbiol.">
        <title>The Global Catalogue of Microorganisms (GCM) 10K type strain sequencing project: providing services to taxonomists for standard genome sequencing and annotation.</title>
        <authorList>
            <consortium name="The Broad Institute Genomics Platform"/>
            <consortium name="The Broad Institute Genome Sequencing Center for Infectious Disease"/>
            <person name="Wu L."/>
            <person name="Ma J."/>
        </authorList>
    </citation>
    <scope>NUCLEOTIDE SEQUENCE [LARGE SCALE GENOMIC DNA]</scope>
    <source>
        <strain evidence="2">KCTC 52677</strain>
    </source>
</reference>
<sequence length="176" mass="17359">MTAAPVAVVRGADGEAIQALLAAAAAECRARGVTVAGVVAESHGLADRACSAGILRDVASGASWPIYREEPPLDTSCHLDAGGVEAACAALLDAIAASGLVVLSKFGKLEAAGGGLFPAFAAARAAGRPVLTTVSDRHRAAFEAFAPDAAPLPAEAAAVAAWCRSARPGTADDPCG</sequence>
<evidence type="ECO:0000313" key="1">
    <source>
        <dbReference type="EMBL" id="MFC3075944.1"/>
    </source>
</evidence>
<dbReference type="Pfam" id="PF10649">
    <property type="entry name" value="DUF2478"/>
    <property type="match status" value="1"/>
</dbReference>
<accession>A0ABV7DMD1</accession>
<evidence type="ECO:0000313" key="2">
    <source>
        <dbReference type="Proteomes" id="UP001595377"/>
    </source>
</evidence>
<comment type="caution">
    <text evidence="1">The sequence shown here is derived from an EMBL/GenBank/DDBJ whole genome shotgun (WGS) entry which is preliminary data.</text>
</comment>
<keyword evidence="2" id="KW-1185">Reference proteome</keyword>
<dbReference type="InterPro" id="IPR018912">
    <property type="entry name" value="DUF2478"/>
</dbReference>
<dbReference type="RefSeq" id="WP_257316512.1">
    <property type="nucleotide sequence ID" value="NZ_JANFDG010000020.1"/>
</dbReference>